<dbReference type="RefSeq" id="WP_379746420.1">
    <property type="nucleotide sequence ID" value="NZ_JBHTCP010000004.1"/>
</dbReference>
<dbReference type="PANTHER" id="PTHR38441">
    <property type="entry name" value="INTEGRAL MEMBRANE PROTEIN-RELATED"/>
    <property type="match status" value="1"/>
</dbReference>
<feature type="transmembrane region" description="Helical" evidence="1">
    <location>
        <begin position="32"/>
        <end position="53"/>
    </location>
</feature>
<dbReference type="EMBL" id="JBHTCP010000004">
    <property type="protein sequence ID" value="MFC7370677.1"/>
    <property type="molecule type" value="Genomic_DNA"/>
</dbReference>
<dbReference type="PANTHER" id="PTHR38441:SF1">
    <property type="entry name" value="MEMBRANE PROTEIN"/>
    <property type="match status" value="1"/>
</dbReference>
<protein>
    <submittedName>
        <fullName evidence="2">DUF485 domain-containing protein</fullName>
    </submittedName>
</protein>
<feature type="transmembrane region" description="Helical" evidence="1">
    <location>
        <begin position="65"/>
        <end position="86"/>
    </location>
</feature>
<dbReference type="Pfam" id="PF04341">
    <property type="entry name" value="DUF485"/>
    <property type="match status" value="1"/>
</dbReference>
<organism evidence="2 3">
    <name type="scientific">Fictibacillus iocasae</name>
    <dbReference type="NCBI Taxonomy" id="2715437"/>
    <lineage>
        <taxon>Bacteria</taxon>
        <taxon>Bacillati</taxon>
        <taxon>Bacillota</taxon>
        <taxon>Bacilli</taxon>
        <taxon>Bacillales</taxon>
        <taxon>Fictibacillaceae</taxon>
        <taxon>Fictibacillus</taxon>
    </lineage>
</organism>
<dbReference type="Proteomes" id="UP001596549">
    <property type="component" value="Unassembled WGS sequence"/>
</dbReference>
<comment type="caution">
    <text evidence="2">The sequence shown here is derived from an EMBL/GenBank/DDBJ whole genome shotgun (WGS) entry which is preliminary data.</text>
</comment>
<proteinExistence type="predicted"/>
<keyword evidence="1" id="KW-1133">Transmembrane helix</keyword>
<keyword evidence="3" id="KW-1185">Reference proteome</keyword>
<gene>
    <name evidence="2" type="ORF">ACFQPF_03195</name>
</gene>
<evidence type="ECO:0000313" key="3">
    <source>
        <dbReference type="Proteomes" id="UP001596549"/>
    </source>
</evidence>
<keyword evidence="1" id="KW-0812">Transmembrane</keyword>
<name>A0ABW2NLJ7_9BACL</name>
<reference evidence="3" key="1">
    <citation type="journal article" date="2019" name="Int. J. Syst. Evol. Microbiol.">
        <title>The Global Catalogue of Microorganisms (GCM) 10K type strain sequencing project: providing services to taxonomists for standard genome sequencing and annotation.</title>
        <authorList>
            <consortium name="The Broad Institute Genomics Platform"/>
            <consortium name="The Broad Institute Genome Sequencing Center for Infectious Disease"/>
            <person name="Wu L."/>
            <person name="Ma J."/>
        </authorList>
    </citation>
    <scope>NUCLEOTIDE SEQUENCE [LARGE SCALE GENOMIC DNA]</scope>
    <source>
        <strain evidence="3">NBRC 106396</strain>
    </source>
</reference>
<dbReference type="InterPro" id="IPR007436">
    <property type="entry name" value="DUF485"/>
</dbReference>
<evidence type="ECO:0000313" key="2">
    <source>
        <dbReference type="EMBL" id="MFC7370677.1"/>
    </source>
</evidence>
<accession>A0ABW2NLJ7</accession>
<sequence length="109" mass="12613">MQSSKTNELAKEYTSIATSPAFKDLMRKKRNFILPSTIFFFLFYFALPIMTAYTTILNEKAIGDITWAWLFAFSQFVMTWSLCVIYSKRAAKFDEMTSKISSQTQKEAS</sequence>
<keyword evidence="1" id="KW-0472">Membrane</keyword>
<evidence type="ECO:0000256" key="1">
    <source>
        <dbReference type="SAM" id="Phobius"/>
    </source>
</evidence>